<proteinExistence type="predicted"/>
<accession>A0A0P0WFK4</accession>
<evidence type="ECO:0000313" key="2">
    <source>
        <dbReference type="Proteomes" id="UP000059680"/>
    </source>
</evidence>
<evidence type="ECO:0000313" key="1">
    <source>
        <dbReference type="EMBL" id="BAS91285.1"/>
    </source>
</evidence>
<reference evidence="2" key="1">
    <citation type="journal article" date="2005" name="Nature">
        <title>The map-based sequence of the rice genome.</title>
        <authorList>
            <consortium name="International rice genome sequencing project (IRGSP)"/>
            <person name="Matsumoto T."/>
            <person name="Wu J."/>
            <person name="Kanamori H."/>
            <person name="Katayose Y."/>
            <person name="Fujisawa M."/>
            <person name="Namiki N."/>
            <person name="Mizuno H."/>
            <person name="Yamamoto K."/>
            <person name="Antonio B.A."/>
            <person name="Baba T."/>
            <person name="Sakata K."/>
            <person name="Nagamura Y."/>
            <person name="Aoki H."/>
            <person name="Arikawa K."/>
            <person name="Arita K."/>
            <person name="Bito T."/>
            <person name="Chiden Y."/>
            <person name="Fujitsuka N."/>
            <person name="Fukunaka R."/>
            <person name="Hamada M."/>
            <person name="Harada C."/>
            <person name="Hayashi A."/>
            <person name="Hijishita S."/>
            <person name="Honda M."/>
            <person name="Hosokawa S."/>
            <person name="Ichikawa Y."/>
            <person name="Idonuma A."/>
            <person name="Iijima M."/>
            <person name="Ikeda M."/>
            <person name="Ikeno M."/>
            <person name="Ito K."/>
            <person name="Ito S."/>
            <person name="Ito T."/>
            <person name="Ito Y."/>
            <person name="Ito Y."/>
            <person name="Iwabuchi A."/>
            <person name="Kamiya K."/>
            <person name="Karasawa W."/>
            <person name="Kurita K."/>
            <person name="Katagiri S."/>
            <person name="Kikuta A."/>
            <person name="Kobayashi H."/>
            <person name="Kobayashi N."/>
            <person name="Machita K."/>
            <person name="Maehara T."/>
            <person name="Masukawa M."/>
            <person name="Mizubayashi T."/>
            <person name="Mukai Y."/>
            <person name="Nagasaki H."/>
            <person name="Nagata Y."/>
            <person name="Naito S."/>
            <person name="Nakashima M."/>
            <person name="Nakama Y."/>
            <person name="Nakamichi Y."/>
            <person name="Nakamura M."/>
            <person name="Meguro A."/>
            <person name="Negishi M."/>
            <person name="Ohta I."/>
            <person name="Ohta T."/>
            <person name="Okamoto M."/>
            <person name="Ono N."/>
            <person name="Saji S."/>
            <person name="Sakaguchi M."/>
            <person name="Sakai K."/>
            <person name="Shibata M."/>
            <person name="Shimokawa T."/>
            <person name="Song J."/>
            <person name="Takazaki Y."/>
            <person name="Terasawa K."/>
            <person name="Tsugane M."/>
            <person name="Tsuji K."/>
            <person name="Ueda S."/>
            <person name="Waki K."/>
            <person name="Yamagata H."/>
            <person name="Yamamoto M."/>
            <person name="Yamamoto S."/>
            <person name="Yamane H."/>
            <person name="Yoshiki S."/>
            <person name="Yoshihara R."/>
            <person name="Yukawa K."/>
            <person name="Zhong H."/>
            <person name="Yano M."/>
            <person name="Yuan Q."/>
            <person name="Ouyang S."/>
            <person name="Liu J."/>
            <person name="Jones K.M."/>
            <person name="Gansberger K."/>
            <person name="Moffat K."/>
            <person name="Hill J."/>
            <person name="Bera J."/>
            <person name="Fadrosh D."/>
            <person name="Jin S."/>
            <person name="Johri S."/>
            <person name="Kim M."/>
            <person name="Overton L."/>
            <person name="Reardon M."/>
            <person name="Tsitrin T."/>
            <person name="Vuong H."/>
            <person name="Weaver B."/>
            <person name="Ciecko A."/>
            <person name="Tallon L."/>
            <person name="Jackson J."/>
            <person name="Pai G."/>
            <person name="Aken S.V."/>
            <person name="Utterback T."/>
            <person name="Reidmuller S."/>
            <person name="Feldblyum T."/>
            <person name="Hsiao J."/>
            <person name="Zismann V."/>
            <person name="Iobst S."/>
            <person name="de Vazeille A.R."/>
            <person name="Buell C.R."/>
            <person name="Ying K."/>
            <person name="Li Y."/>
            <person name="Lu T."/>
            <person name="Huang Y."/>
            <person name="Zhao Q."/>
            <person name="Feng Q."/>
            <person name="Zhang L."/>
            <person name="Zhu J."/>
            <person name="Weng Q."/>
            <person name="Mu J."/>
            <person name="Lu Y."/>
            <person name="Fan D."/>
            <person name="Liu Y."/>
            <person name="Guan J."/>
            <person name="Zhang Y."/>
            <person name="Yu S."/>
            <person name="Liu X."/>
            <person name="Zhang Y."/>
            <person name="Hong G."/>
            <person name="Han B."/>
            <person name="Choisne N."/>
            <person name="Demange N."/>
            <person name="Orjeda G."/>
            <person name="Samain S."/>
            <person name="Cattolico L."/>
            <person name="Pelletier E."/>
            <person name="Couloux A."/>
            <person name="Segurens B."/>
            <person name="Wincker P."/>
            <person name="D'Hont A."/>
            <person name="Scarpelli C."/>
            <person name="Weissenbach J."/>
            <person name="Salanoubat M."/>
            <person name="Quetier F."/>
            <person name="Yu Y."/>
            <person name="Kim H.R."/>
            <person name="Rambo T."/>
            <person name="Currie J."/>
            <person name="Collura K."/>
            <person name="Luo M."/>
            <person name="Yang T."/>
            <person name="Ammiraju J.S.S."/>
            <person name="Engler F."/>
            <person name="Soderlund C."/>
            <person name="Wing R.A."/>
            <person name="Palmer L.E."/>
            <person name="de la Bastide M."/>
            <person name="Spiegel L."/>
            <person name="Nascimento L."/>
            <person name="Zutavern T."/>
            <person name="O'Shaughnessy A."/>
            <person name="Dike S."/>
            <person name="Dedhia N."/>
            <person name="Preston R."/>
            <person name="Balija V."/>
            <person name="McCombie W.R."/>
            <person name="Chow T."/>
            <person name="Chen H."/>
            <person name="Chung M."/>
            <person name="Chen C."/>
            <person name="Shaw J."/>
            <person name="Wu H."/>
            <person name="Hsiao K."/>
            <person name="Chao Y."/>
            <person name="Chu M."/>
            <person name="Cheng C."/>
            <person name="Hour A."/>
            <person name="Lee P."/>
            <person name="Lin S."/>
            <person name="Lin Y."/>
            <person name="Liou J."/>
            <person name="Liu S."/>
            <person name="Hsing Y."/>
            <person name="Raghuvanshi S."/>
            <person name="Mohanty A."/>
            <person name="Bharti A.K."/>
            <person name="Gaur A."/>
            <person name="Gupta V."/>
            <person name="Kumar D."/>
            <person name="Ravi V."/>
            <person name="Vij S."/>
            <person name="Kapur A."/>
            <person name="Khurana P."/>
            <person name="Khurana P."/>
            <person name="Khurana J.P."/>
            <person name="Tyagi A.K."/>
            <person name="Gaikwad K."/>
            <person name="Singh A."/>
            <person name="Dalal V."/>
            <person name="Srivastava S."/>
            <person name="Dixit A."/>
            <person name="Pal A.K."/>
            <person name="Ghazi I.A."/>
            <person name="Yadav M."/>
            <person name="Pandit A."/>
            <person name="Bhargava A."/>
            <person name="Sureshbabu K."/>
            <person name="Batra K."/>
            <person name="Sharma T.R."/>
            <person name="Mohapatra T."/>
            <person name="Singh N.K."/>
            <person name="Messing J."/>
            <person name="Nelson A.B."/>
            <person name="Fuks G."/>
            <person name="Kavchok S."/>
            <person name="Keizer G."/>
            <person name="Linton E."/>
            <person name="Llaca V."/>
            <person name="Song R."/>
            <person name="Tanyolac B."/>
            <person name="Young S."/>
            <person name="Ho-Il K."/>
            <person name="Hahn J.H."/>
            <person name="Sangsakoo G."/>
            <person name="Vanavichit A."/>
            <person name="de Mattos Luiz.A.T."/>
            <person name="Zimmer P.D."/>
            <person name="Malone G."/>
            <person name="Dellagostin O."/>
            <person name="de Oliveira A.C."/>
            <person name="Bevan M."/>
            <person name="Bancroft I."/>
            <person name="Minx P."/>
            <person name="Cordum H."/>
            <person name="Wilson R."/>
            <person name="Cheng Z."/>
            <person name="Jin W."/>
            <person name="Jiang J."/>
            <person name="Leong S.A."/>
            <person name="Iwama H."/>
            <person name="Gojobori T."/>
            <person name="Itoh T."/>
            <person name="Niimura Y."/>
            <person name="Fujii Y."/>
            <person name="Habara T."/>
            <person name="Sakai H."/>
            <person name="Sato Y."/>
            <person name="Wilson G."/>
            <person name="Kumar K."/>
            <person name="McCouch S."/>
            <person name="Juretic N."/>
            <person name="Hoen D."/>
            <person name="Wright S."/>
            <person name="Bruskiewich R."/>
            <person name="Bureau T."/>
            <person name="Miyao A."/>
            <person name="Hirochika H."/>
            <person name="Nishikawa T."/>
            <person name="Kadowaki K."/>
            <person name="Sugiura M."/>
            <person name="Burr B."/>
            <person name="Sasaki T."/>
        </authorList>
    </citation>
    <scope>NUCLEOTIDE SEQUENCE [LARGE SCALE GENOMIC DNA]</scope>
    <source>
        <strain evidence="2">cv. Nipponbare</strain>
    </source>
</reference>
<name>A0A0P0WFK4_ORYSJ</name>
<dbReference type="Gramene" id="Os04t0643550-00">
    <property type="protein sequence ID" value="Os04t0643550-00"/>
    <property type="gene ID" value="Os04g0643550"/>
</dbReference>
<dbReference type="InParanoid" id="A0A0P0WFK4"/>
<keyword evidence="2" id="KW-1185">Reference proteome</keyword>
<reference evidence="1 2" key="2">
    <citation type="journal article" date="2013" name="Plant Cell Physiol.">
        <title>Rice Annotation Project Database (RAP-DB): an integrative and interactive database for rice genomics.</title>
        <authorList>
            <person name="Sakai H."/>
            <person name="Lee S.S."/>
            <person name="Tanaka T."/>
            <person name="Numa H."/>
            <person name="Kim J."/>
            <person name="Kawahara Y."/>
            <person name="Wakimoto H."/>
            <person name="Yang C.C."/>
            <person name="Iwamoto M."/>
            <person name="Abe T."/>
            <person name="Yamada Y."/>
            <person name="Muto A."/>
            <person name="Inokuchi H."/>
            <person name="Ikemura T."/>
            <person name="Matsumoto T."/>
            <person name="Sasaki T."/>
            <person name="Itoh T."/>
        </authorList>
    </citation>
    <scope>NUCLEOTIDE SEQUENCE [LARGE SCALE GENOMIC DNA]</scope>
    <source>
        <strain evidence="2">cv. Nipponbare</strain>
    </source>
</reference>
<dbReference type="Proteomes" id="UP000059680">
    <property type="component" value="Chromosome 4"/>
</dbReference>
<reference evidence="1 2" key="3">
    <citation type="journal article" date="2013" name="Rice">
        <title>Improvement of the Oryza sativa Nipponbare reference genome using next generation sequence and optical map data.</title>
        <authorList>
            <person name="Kawahara Y."/>
            <person name="de la Bastide M."/>
            <person name="Hamilton J.P."/>
            <person name="Kanamori H."/>
            <person name="McCombie W.R."/>
            <person name="Ouyang S."/>
            <person name="Schwartz D.C."/>
            <person name="Tanaka T."/>
            <person name="Wu J."/>
            <person name="Zhou S."/>
            <person name="Childs K.L."/>
            <person name="Davidson R.M."/>
            <person name="Lin H."/>
            <person name="Quesada-Ocampo L."/>
            <person name="Vaillancourt B."/>
            <person name="Sakai H."/>
            <person name="Lee S.S."/>
            <person name="Kim J."/>
            <person name="Numa H."/>
            <person name="Itoh T."/>
            <person name="Buell C.R."/>
            <person name="Matsumoto T."/>
        </authorList>
    </citation>
    <scope>NUCLEOTIDE SEQUENCE [LARGE SCALE GENOMIC DNA]</scope>
    <source>
        <strain evidence="2">cv. Nipponbare</strain>
    </source>
</reference>
<protein>
    <submittedName>
        <fullName evidence="1">Os04g0643550 protein</fullName>
    </submittedName>
</protein>
<sequence>MMPPIHNLIHAISVCFFLLVSFIDGKIWFWRLWQSHNCRAGPASEPVNSSECISCKARCVDGCCEARVVAAAALPVCSLFFLAMLLGHLPLVIAAPCRLNETGRPCPPVLGIEPERVLNLPTVEPPELTGHKFQLLSTQRKCLNLSKSFHCPS</sequence>
<dbReference type="EMBL" id="AP014960">
    <property type="protein sequence ID" value="BAS91285.1"/>
    <property type="molecule type" value="Genomic_DNA"/>
</dbReference>
<dbReference type="PaxDb" id="39947-A0A0P0WFK4"/>
<gene>
    <name evidence="1" type="ordered locus">Os04g0643550</name>
    <name evidence="1" type="ORF">OSNPB_040643550</name>
</gene>
<dbReference type="AlphaFoldDB" id="A0A0P0WFK4"/>
<organism evidence="1 2">
    <name type="scientific">Oryza sativa subsp. japonica</name>
    <name type="common">Rice</name>
    <dbReference type="NCBI Taxonomy" id="39947"/>
    <lineage>
        <taxon>Eukaryota</taxon>
        <taxon>Viridiplantae</taxon>
        <taxon>Streptophyta</taxon>
        <taxon>Embryophyta</taxon>
        <taxon>Tracheophyta</taxon>
        <taxon>Spermatophyta</taxon>
        <taxon>Magnoliopsida</taxon>
        <taxon>Liliopsida</taxon>
        <taxon>Poales</taxon>
        <taxon>Poaceae</taxon>
        <taxon>BOP clade</taxon>
        <taxon>Oryzoideae</taxon>
        <taxon>Oryzeae</taxon>
        <taxon>Oryzinae</taxon>
        <taxon>Oryza</taxon>
        <taxon>Oryza sativa</taxon>
    </lineage>
</organism>